<evidence type="ECO:0000259" key="2">
    <source>
        <dbReference type="Pfam" id="PF00733"/>
    </source>
</evidence>
<comment type="caution">
    <text evidence="3">The sequence shown here is derived from an EMBL/GenBank/DDBJ whole genome shotgun (WGS) entry which is preliminary data.</text>
</comment>
<dbReference type="CDD" id="cd01990">
    <property type="entry name" value="LarE-like"/>
    <property type="match status" value="1"/>
</dbReference>
<dbReference type="EMBL" id="JAUSVL010000001">
    <property type="protein sequence ID" value="MDQ0291515.1"/>
    <property type="molecule type" value="Genomic_DNA"/>
</dbReference>
<protein>
    <recommendedName>
        <fullName evidence="2">Asparagine synthetase domain-containing protein</fullName>
    </recommendedName>
</protein>
<proteinExistence type="predicted"/>
<dbReference type="Proteomes" id="UP001238163">
    <property type="component" value="Unassembled WGS sequence"/>
</dbReference>
<dbReference type="InterPro" id="IPR001962">
    <property type="entry name" value="Asn_synthase"/>
</dbReference>
<gene>
    <name evidence="3" type="ORF">J3R75_003622</name>
</gene>
<evidence type="ECO:0000313" key="3">
    <source>
        <dbReference type="EMBL" id="MDQ0291515.1"/>
    </source>
</evidence>
<accession>A0AAE3VJE3</accession>
<dbReference type="PANTHER" id="PTHR43169">
    <property type="entry name" value="EXSB FAMILY PROTEIN"/>
    <property type="match status" value="1"/>
</dbReference>
<name>A0AAE3VJE3_9BACT</name>
<dbReference type="Pfam" id="PF00733">
    <property type="entry name" value="Asn_synthase"/>
    <property type="match status" value="1"/>
</dbReference>
<evidence type="ECO:0000313" key="4">
    <source>
        <dbReference type="Proteomes" id="UP001238163"/>
    </source>
</evidence>
<evidence type="ECO:0000256" key="1">
    <source>
        <dbReference type="PIRSR" id="PIRSR006661-1"/>
    </source>
</evidence>
<dbReference type="InterPro" id="IPR014729">
    <property type="entry name" value="Rossmann-like_a/b/a_fold"/>
</dbReference>
<reference evidence="3" key="1">
    <citation type="submission" date="2023-07" db="EMBL/GenBank/DDBJ databases">
        <title>Genomic Encyclopedia of Type Strains, Phase IV (KMG-IV): sequencing the most valuable type-strain genomes for metagenomic binning, comparative biology and taxonomic classification.</title>
        <authorList>
            <person name="Goeker M."/>
        </authorList>
    </citation>
    <scope>NUCLEOTIDE SEQUENCE</scope>
    <source>
        <strain evidence="3">DSM 24202</strain>
    </source>
</reference>
<dbReference type="Gene3D" id="3.40.50.620">
    <property type="entry name" value="HUPs"/>
    <property type="match status" value="1"/>
</dbReference>
<dbReference type="RefSeq" id="WP_307264411.1">
    <property type="nucleotide sequence ID" value="NZ_JAUSVL010000001.1"/>
</dbReference>
<dbReference type="GO" id="GO:0006529">
    <property type="term" value="P:asparagine biosynthetic process"/>
    <property type="evidence" value="ECO:0007669"/>
    <property type="project" value="InterPro"/>
</dbReference>
<dbReference type="GO" id="GO:0016783">
    <property type="term" value="F:sulfurtransferase activity"/>
    <property type="evidence" value="ECO:0007669"/>
    <property type="project" value="InterPro"/>
</dbReference>
<keyword evidence="4" id="KW-1185">Reference proteome</keyword>
<feature type="domain" description="Asparagine synthetase" evidence="2">
    <location>
        <begin position="10"/>
        <end position="76"/>
    </location>
</feature>
<feature type="active site" description="Nucleophile and sulfur donor" evidence="1">
    <location>
        <position position="174"/>
    </location>
</feature>
<organism evidence="3 4">
    <name type="scientific">Oligosphaera ethanolica</name>
    <dbReference type="NCBI Taxonomy" id="760260"/>
    <lineage>
        <taxon>Bacteria</taxon>
        <taxon>Pseudomonadati</taxon>
        <taxon>Lentisphaerota</taxon>
        <taxon>Oligosphaeria</taxon>
        <taxon>Oligosphaerales</taxon>
        <taxon>Oligosphaeraceae</taxon>
        <taxon>Oligosphaera</taxon>
    </lineage>
</organism>
<sequence length="268" mass="28937">MQDKLNRLEDAMRDLGQLAIALSGGVDSTLLAAVARRCLGRDHVLALHVQGPFIAGDESTRAAAWAAAADITLVTVTVDMLANGSIRCNDPERCYYCKKLIMSTLLDAARKRGFAVLADGSNVDDRGDYRPGRRAADELGVRHPLEDAGMDKADIRALARQLRLPNWDLPAAACLASRIPTGTPIAAAMLRQVEQGEAILHRHGLRGIRLRHLGGMAKIEAPPESFAAILTMREELLAALRDLGFSDVVLDLAGYRMGAMNAPSHRDS</sequence>
<dbReference type="InterPro" id="IPR005232">
    <property type="entry name" value="LarE"/>
</dbReference>
<dbReference type="PIRSF" id="PIRSF006661">
    <property type="entry name" value="PP-lp_UCP006661"/>
    <property type="match status" value="1"/>
</dbReference>
<dbReference type="InterPro" id="IPR052188">
    <property type="entry name" value="Ni-pincer_cofactor_biosynth"/>
</dbReference>
<dbReference type="AlphaFoldDB" id="A0AAE3VJE3"/>
<dbReference type="GO" id="GO:0004066">
    <property type="term" value="F:asparagine synthase (glutamine-hydrolyzing) activity"/>
    <property type="evidence" value="ECO:0007669"/>
    <property type="project" value="InterPro"/>
</dbReference>
<dbReference type="NCBIfam" id="TIGR00268">
    <property type="entry name" value="ATP-dependent sacrificial sulfur transferase LarE"/>
    <property type="match status" value="1"/>
</dbReference>
<dbReference type="PANTHER" id="PTHR43169:SF2">
    <property type="entry name" value="NAD_GMP SYNTHASE DOMAIN-CONTAINING PROTEIN"/>
    <property type="match status" value="1"/>
</dbReference>
<dbReference type="SUPFAM" id="SSF52402">
    <property type="entry name" value="Adenine nucleotide alpha hydrolases-like"/>
    <property type="match status" value="1"/>
</dbReference>